<name>A0A1F6THU6_9PROT</name>
<protein>
    <recommendedName>
        <fullName evidence="1">diguanylate cyclase</fullName>
        <ecNumber evidence="1">2.7.7.65</ecNumber>
    </recommendedName>
</protein>
<dbReference type="InterPro" id="IPR029787">
    <property type="entry name" value="Nucleotide_cyclase"/>
</dbReference>
<comment type="caution">
    <text evidence="6">The sequence shown here is derived from an EMBL/GenBank/DDBJ whole genome shotgun (WGS) entry which is preliminary data.</text>
</comment>
<evidence type="ECO:0000256" key="3">
    <source>
        <dbReference type="SAM" id="Coils"/>
    </source>
</evidence>
<feature type="coiled-coil region" evidence="3">
    <location>
        <begin position="154"/>
        <end position="181"/>
    </location>
</feature>
<evidence type="ECO:0000313" key="6">
    <source>
        <dbReference type="EMBL" id="OGI44703.1"/>
    </source>
</evidence>
<dbReference type="InterPro" id="IPR043128">
    <property type="entry name" value="Rev_trsase/Diguanyl_cyclase"/>
</dbReference>
<dbReference type="GO" id="GO:0052621">
    <property type="term" value="F:diguanylate cyclase activity"/>
    <property type="evidence" value="ECO:0007669"/>
    <property type="project" value="UniProtKB-EC"/>
</dbReference>
<dbReference type="SUPFAM" id="SSF55073">
    <property type="entry name" value="Nucleotide cyclase"/>
    <property type="match status" value="1"/>
</dbReference>
<reference evidence="6 7" key="1">
    <citation type="journal article" date="2016" name="Nat. Commun.">
        <title>Thousands of microbial genomes shed light on interconnected biogeochemical processes in an aquifer system.</title>
        <authorList>
            <person name="Anantharaman K."/>
            <person name="Brown C.T."/>
            <person name="Hug L.A."/>
            <person name="Sharon I."/>
            <person name="Castelle C.J."/>
            <person name="Probst A.J."/>
            <person name="Thomas B.C."/>
            <person name="Singh A."/>
            <person name="Wilkins M.J."/>
            <person name="Karaoz U."/>
            <person name="Brodie E.L."/>
            <person name="Williams K.H."/>
            <person name="Hubbard S.S."/>
            <person name="Banfield J.F."/>
        </authorList>
    </citation>
    <scope>NUCLEOTIDE SEQUENCE [LARGE SCALE GENOMIC DNA]</scope>
</reference>
<dbReference type="PANTHER" id="PTHR45138:SF9">
    <property type="entry name" value="DIGUANYLATE CYCLASE DGCM-RELATED"/>
    <property type="match status" value="1"/>
</dbReference>
<dbReference type="AlphaFoldDB" id="A0A1F6THU6"/>
<dbReference type="PROSITE" id="PS50887">
    <property type="entry name" value="GGDEF"/>
    <property type="match status" value="1"/>
</dbReference>
<sequence length="441" mass="49019">MLVLLENLRQTPVGTVIYDQITRLMEEHKSLQTRIDHTYSQLLHLLLDEYARNPTSDNVTRINARLIQARLAHELPQEPPAEPATADQGAPTEETLVLQPPESGLDRALDILIKATGEAGAETPGAAEAAGPAAGMITPEEQAYPPPLIEHRVNTAYRQHLDRKRDEIEKLQENFARNVTEAVAQNREFGALLQIELDALHQAEGAHEIESLRRILIGGIEELIRGQRSLENKLRKTGDYLRLVKSDSTRLRDELNKVHLLSLTDEATGLPNRRAFMRQLLDEIGRAQRYGTPLALAMVDLDEFKAINDAYGHAAGDEVLRCYAKDVLSILRHHDMVARYGGEEFAILLPNTALEGARSAITKVKNHAQQVRYEFEGKAFPVPTFSAGLALYIPGESHMMLIDRSDRALYRAKQLGRNRIEADLGPQEGSAGGESAPVNKT</sequence>
<dbReference type="Proteomes" id="UP000179344">
    <property type="component" value="Unassembled WGS sequence"/>
</dbReference>
<dbReference type="InterPro" id="IPR000160">
    <property type="entry name" value="GGDEF_dom"/>
</dbReference>
<dbReference type="Gene3D" id="3.30.70.270">
    <property type="match status" value="1"/>
</dbReference>
<dbReference type="EC" id="2.7.7.65" evidence="1"/>
<dbReference type="Pfam" id="PF00990">
    <property type="entry name" value="GGDEF"/>
    <property type="match status" value="1"/>
</dbReference>
<gene>
    <name evidence="6" type="ORF">A2V92_02450</name>
</gene>
<evidence type="ECO:0000256" key="4">
    <source>
        <dbReference type="SAM" id="MobiDB-lite"/>
    </source>
</evidence>
<dbReference type="InterPro" id="IPR050469">
    <property type="entry name" value="Diguanylate_Cyclase"/>
</dbReference>
<dbReference type="FunFam" id="3.30.70.270:FF:000001">
    <property type="entry name" value="Diguanylate cyclase domain protein"/>
    <property type="match status" value="1"/>
</dbReference>
<proteinExistence type="predicted"/>
<dbReference type="NCBIfam" id="TIGR00254">
    <property type="entry name" value="GGDEF"/>
    <property type="match status" value="1"/>
</dbReference>
<dbReference type="EMBL" id="MFST01000037">
    <property type="protein sequence ID" value="OGI44703.1"/>
    <property type="molecule type" value="Genomic_DNA"/>
</dbReference>
<comment type="catalytic activity">
    <reaction evidence="2">
        <text>2 GTP = 3',3'-c-di-GMP + 2 diphosphate</text>
        <dbReference type="Rhea" id="RHEA:24898"/>
        <dbReference type="ChEBI" id="CHEBI:33019"/>
        <dbReference type="ChEBI" id="CHEBI:37565"/>
        <dbReference type="ChEBI" id="CHEBI:58805"/>
        <dbReference type="EC" id="2.7.7.65"/>
    </reaction>
</comment>
<feature type="domain" description="GGDEF" evidence="5">
    <location>
        <begin position="292"/>
        <end position="425"/>
    </location>
</feature>
<accession>A0A1F6THU6</accession>
<evidence type="ECO:0000256" key="2">
    <source>
        <dbReference type="ARBA" id="ARBA00034247"/>
    </source>
</evidence>
<evidence type="ECO:0000256" key="1">
    <source>
        <dbReference type="ARBA" id="ARBA00012528"/>
    </source>
</evidence>
<keyword evidence="3" id="KW-0175">Coiled coil</keyword>
<feature type="region of interest" description="Disordered" evidence="4">
    <location>
        <begin position="421"/>
        <end position="441"/>
    </location>
</feature>
<evidence type="ECO:0000259" key="5">
    <source>
        <dbReference type="PROSITE" id="PS50887"/>
    </source>
</evidence>
<dbReference type="SMART" id="SM00267">
    <property type="entry name" value="GGDEF"/>
    <property type="match status" value="1"/>
</dbReference>
<evidence type="ECO:0000313" key="7">
    <source>
        <dbReference type="Proteomes" id="UP000179344"/>
    </source>
</evidence>
<organism evidence="6 7">
    <name type="scientific">Candidatus Muproteobacteria bacterium RBG_16_65_31</name>
    <dbReference type="NCBI Taxonomy" id="1817759"/>
    <lineage>
        <taxon>Bacteria</taxon>
        <taxon>Pseudomonadati</taxon>
        <taxon>Pseudomonadota</taxon>
        <taxon>Candidatus Muproteobacteria</taxon>
    </lineage>
</organism>
<dbReference type="PANTHER" id="PTHR45138">
    <property type="entry name" value="REGULATORY COMPONENTS OF SENSORY TRANSDUCTION SYSTEM"/>
    <property type="match status" value="1"/>
</dbReference>
<dbReference type="CDD" id="cd01949">
    <property type="entry name" value="GGDEF"/>
    <property type="match status" value="1"/>
</dbReference>